<gene>
    <name evidence="4" type="ORF">T459_10671</name>
</gene>
<dbReference type="Gramene" id="PHT88565">
    <property type="protein sequence ID" value="PHT88565"/>
    <property type="gene ID" value="T459_10671"/>
</dbReference>
<name>A0A2G3A2V4_CAPAN</name>
<keyword evidence="1" id="KW-0479">Metal-binding</keyword>
<evidence type="ECO:0000256" key="1">
    <source>
        <dbReference type="ARBA" id="ARBA00022723"/>
    </source>
</evidence>
<dbReference type="GO" id="GO:0044027">
    <property type="term" value="P:negative regulation of gene expression via chromosomal CpG island methylation"/>
    <property type="evidence" value="ECO:0000318"/>
    <property type="project" value="GO_Central"/>
</dbReference>
<comment type="caution">
    <text evidence="4">The sequence shown here is derived from an EMBL/GenBank/DDBJ whole genome shotgun (WGS) entry which is preliminary data.</text>
</comment>
<reference evidence="4 5" key="2">
    <citation type="journal article" date="2017" name="Genome Biol.">
        <title>New reference genome sequences of hot pepper reveal the massive evolution of plant disease-resistance genes by retroduplication.</title>
        <authorList>
            <person name="Kim S."/>
            <person name="Park J."/>
            <person name="Yeom S.I."/>
            <person name="Kim Y.M."/>
            <person name="Seo E."/>
            <person name="Kim K.T."/>
            <person name="Kim M.S."/>
            <person name="Lee J.M."/>
            <person name="Cheong K."/>
            <person name="Shin H.S."/>
            <person name="Kim S.B."/>
            <person name="Han K."/>
            <person name="Lee J."/>
            <person name="Park M."/>
            <person name="Lee H.A."/>
            <person name="Lee H.Y."/>
            <person name="Lee Y."/>
            <person name="Oh S."/>
            <person name="Lee J.H."/>
            <person name="Choi E."/>
            <person name="Choi E."/>
            <person name="Lee S.E."/>
            <person name="Jeon J."/>
            <person name="Kim H."/>
            <person name="Choi G."/>
            <person name="Song H."/>
            <person name="Lee J."/>
            <person name="Lee S.C."/>
            <person name="Kwon J.K."/>
            <person name="Lee H.Y."/>
            <person name="Koo N."/>
            <person name="Hong Y."/>
            <person name="Kim R.W."/>
            <person name="Kang W.H."/>
            <person name="Huh J.H."/>
            <person name="Kang B.C."/>
            <person name="Yang T.J."/>
            <person name="Lee Y.H."/>
            <person name="Bennetzen J.L."/>
            <person name="Choi D."/>
        </authorList>
    </citation>
    <scope>NUCLEOTIDE SEQUENCE [LARGE SCALE GENOMIC DNA]</scope>
    <source>
        <strain evidence="5">cv. CM334</strain>
    </source>
</reference>
<dbReference type="AlphaFoldDB" id="A0A2G3A2V4"/>
<organism evidence="4 5">
    <name type="scientific">Capsicum annuum</name>
    <name type="common">Capsicum pepper</name>
    <dbReference type="NCBI Taxonomy" id="4072"/>
    <lineage>
        <taxon>Eukaryota</taxon>
        <taxon>Viridiplantae</taxon>
        <taxon>Streptophyta</taxon>
        <taxon>Embryophyta</taxon>
        <taxon>Tracheophyta</taxon>
        <taxon>Spermatophyta</taxon>
        <taxon>Magnoliopsida</taxon>
        <taxon>eudicotyledons</taxon>
        <taxon>Gunneridae</taxon>
        <taxon>Pentapetalae</taxon>
        <taxon>asterids</taxon>
        <taxon>lamiids</taxon>
        <taxon>Solanales</taxon>
        <taxon>Solanaceae</taxon>
        <taxon>Solanoideae</taxon>
        <taxon>Capsiceae</taxon>
        <taxon>Capsicum</taxon>
    </lineage>
</organism>
<dbReference type="InterPro" id="IPR011011">
    <property type="entry name" value="Znf_FYVE_PHD"/>
</dbReference>
<dbReference type="InterPro" id="IPR045134">
    <property type="entry name" value="UHRF1/2-like"/>
</dbReference>
<proteinExistence type="predicted"/>
<dbReference type="SUPFAM" id="SSF57903">
    <property type="entry name" value="FYVE/PHD zinc finger"/>
    <property type="match status" value="1"/>
</dbReference>
<keyword evidence="5" id="KW-1185">Reference proteome</keyword>
<evidence type="ECO:0000313" key="5">
    <source>
        <dbReference type="Proteomes" id="UP000222542"/>
    </source>
</evidence>
<evidence type="ECO:0000313" key="4">
    <source>
        <dbReference type="EMBL" id="PHT88565.1"/>
    </source>
</evidence>
<dbReference type="GO" id="GO:0016567">
    <property type="term" value="P:protein ubiquitination"/>
    <property type="evidence" value="ECO:0000318"/>
    <property type="project" value="GO_Central"/>
</dbReference>
<keyword evidence="3" id="KW-0862">Zinc</keyword>
<dbReference type="STRING" id="4072.A0A2G3A2V4"/>
<dbReference type="InterPro" id="IPR013083">
    <property type="entry name" value="Znf_RING/FYVE/PHD"/>
</dbReference>
<accession>A0A2G3A2V4</accession>
<dbReference type="GO" id="GO:0008270">
    <property type="term" value="F:zinc ion binding"/>
    <property type="evidence" value="ECO:0007669"/>
    <property type="project" value="UniProtKB-KW"/>
</dbReference>
<sequence length="351" mass="39320">MASINSLPIDGEGVCMLCKKTPSQEKIVTCITCVTPWPMDCLENPPVRLPSVVNFECPDCVGTGLEGVTVLPPTSAGGDLVAKIREIEVDTSMTEEEKARRRQEIVSGKQIRINENEEDEGKEKDVLSVLGESIKCPFCYMLPDRPVTVTVPVCRFHPTIFVDMDQLDNAKIHIGVLKQLEGNRKEKFNRRLVAEYSSMCLDTMERKECKEEEEGCENSWSHDCYSFWNNDFRVCSSMSSGTCNLQVRVCGHFTKSNLSNNQYGAAYQTHQHFEAFCLQEQAFGPSTKYIEFLADGSTVDASQEAIHYITDQAILGSLCIQHGRTCCRCVSLPPVIRLVSYWSALHMNSSL</sequence>
<dbReference type="EMBL" id="AYRZ02000003">
    <property type="protein sequence ID" value="PHT88565.1"/>
    <property type="molecule type" value="Genomic_DNA"/>
</dbReference>
<dbReference type="PANTHER" id="PTHR14140">
    <property type="entry name" value="E3 UBIQUITIN-PROTEIN LIGASE UHRF-RELATED"/>
    <property type="match status" value="1"/>
</dbReference>
<dbReference type="Gene3D" id="3.30.40.10">
    <property type="entry name" value="Zinc/RING finger domain, C3HC4 (zinc finger)"/>
    <property type="match status" value="1"/>
</dbReference>
<protein>
    <submittedName>
        <fullName evidence="4">Uncharacterized protein</fullName>
    </submittedName>
</protein>
<reference evidence="4 5" key="1">
    <citation type="journal article" date="2014" name="Nat. Genet.">
        <title>Genome sequence of the hot pepper provides insights into the evolution of pungency in Capsicum species.</title>
        <authorList>
            <person name="Kim S."/>
            <person name="Park M."/>
            <person name="Yeom S.I."/>
            <person name="Kim Y.M."/>
            <person name="Lee J.M."/>
            <person name="Lee H.A."/>
            <person name="Seo E."/>
            <person name="Choi J."/>
            <person name="Cheong K."/>
            <person name="Kim K.T."/>
            <person name="Jung K."/>
            <person name="Lee G.W."/>
            <person name="Oh S.K."/>
            <person name="Bae C."/>
            <person name="Kim S.B."/>
            <person name="Lee H.Y."/>
            <person name="Kim S.Y."/>
            <person name="Kim M.S."/>
            <person name="Kang B.C."/>
            <person name="Jo Y.D."/>
            <person name="Yang H.B."/>
            <person name="Jeong H.J."/>
            <person name="Kang W.H."/>
            <person name="Kwon J.K."/>
            <person name="Shin C."/>
            <person name="Lim J.Y."/>
            <person name="Park J.H."/>
            <person name="Huh J.H."/>
            <person name="Kim J.S."/>
            <person name="Kim B.D."/>
            <person name="Cohen O."/>
            <person name="Paran I."/>
            <person name="Suh M.C."/>
            <person name="Lee S.B."/>
            <person name="Kim Y.K."/>
            <person name="Shin Y."/>
            <person name="Noh S.J."/>
            <person name="Park J."/>
            <person name="Seo Y.S."/>
            <person name="Kwon S.Y."/>
            <person name="Kim H.A."/>
            <person name="Park J.M."/>
            <person name="Kim H.J."/>
            <person name="Choi S.B."/>
            <person name="Bosland P.W."/>
            <person name="Reeves G."/>
            <person name="Jo S.H."/>
            <person name="Lee B.W."/>
            <person name="Cho H.T."/>
            <person name="Choi H.S."/>
            <person name="Lee M.S."/>
            <person name="Yu Y."/>
            <person name="Do Choi Y."/>
            <person name="Park B.S."/>
            <person name="van Deynze A."/>
            <person name="Ashrafi H."/>
            <person name="Hill T."/>
            <person name="Kim W.T."/>
            <person name="Pai H.S."/>
            <person name="Ahn H.K."/>
            <person name="Yeam I."/>
            <person name="Giovannoni J.J."/>
            <person name="Rose J.K."/>
            <person name="Sorensen I."/>
            <person name="Lee S.J."/>
            <person name="Kim R.W."/>
            <person name="Choi I.Y."/>
            <person name="Choi B.S."/>
            <person name="Lim J.S."/>
            <person name="Lee Y.H."/>
            <person name="Choi D."/>
        </authorList>
    </citation>
    <scope>NUCLEOTIDE SEQUENCE [LARGE SCALE GENOMIC DNA]</scope>
    <source>
        <strain evidence="5">cv. CM334</strain>
    </source>
</reference>
<keyword evidence="2" id="KW-0863">Zinc-finger</keyword>
<dbReference type="GO" id="GO:0061630">
    <property type="term" value="F:ubiquitin protein ligase activity"/>
    <property type="evidence" value="ECO:0000318"/>
    <property type="project" value="GO_Central"/>
</dbReference>
<evidence type="ECO:0000256" key="3">
    <source>
        <dbReference type="ARBA" id="ARBA00022833"/>
    </source>
</evidence>
<dbReference type="PANTHER" id="PTHR14140:SF39">
    <property type="entry name" value="E3 UBIQUITIN-PROTEIN LIGASE ORTHRUS 2-LIKE"/>
    <property type="match status" value="1"/>
</dbReference>
<dbReference type="Proteomes" id="UP000222542">
    <property type="component" value="Unassembled WGS sequence"/>
</dbReference>
<evidence type="ECO:0000256" key="2">
    <source>
        <dbReference type="ARBA" id="ARBA00022771"/>
    </source>
</evidence>